<dbReference type="Gene3D" id="1.20.1740.10">
    <property type="entry name" value="Amino acid/polyamine transporter I"/>
    <property type="match status" value="1"/>
</dbReference>
<keyword evidence="4 6" id="KW-1133">Transmembrane helix</keyword>
<protein>
    <recommendedName>
        <fullName evidence="9">Amino acid transporter</fullName>
    </recommendedName>
</protein>
<evidence type="ECO:0000256" key="5">
    <source>
        <dbReference type="ARBA" id="ARBA00023136"/>
    </source>
</evidence>
<feature type="transmembrane region" description="Helical" evidence="6">
    <location>
        <begin position="307"/>
        <end position="326"/>
    </location>
</feature>
<reference evidence="7 8" key="1">
    <citation type="submission" date="2023-08" db="EMBL/GenBank/DDBJ databases">
        <title>Black Yeasts Isolated from many extreme environments.</title>
        <authorList>
            <person name="Coleine C."/>
            <person name="Stajich J.E."/>
            <person name="Selbmann L."/>
        </authorList>
    </citation>
    <scope>NUCLEOTIDE SEQUENCE [LARGE SCALE GENOMIC DNA]</scope>
    <source>
        <strain evidence="7 8">CCFEE 5935</strain>
    </source>
</reference>
<dbReference type="InterPro" id="IPR002293">
    <property type="entry name" value="AA/rel_permease1"/>
</dbReference>
<feature type="transmembrane region" description="Helical" evidence="6">
    <location>
        <begin position="407"/>
        <end position="429"/>
    </location>
</feature>
<evidence type="ECO:0000256" key="6">
    <source>
        <dbReference type="SAM" id="Phobius"/>
    </source>
</evidence>
<dbReference type="GeneID" id="89924839"/>
<feature type="transmembrane region" description="Helical" evidence="6">
    <location>
        <begin position="75"/>
        <end position="100"/>
    </location>
</feature>
<feature type="transmembrane region" description="Helical" evidence="6">
    <location>
        <begin position="49"/>
        <end position="69"/>
    </location>
</feature>
<keyword evidence="2" id="KW-0813">Transport</keyword>
<evidence type="ECO:0000256" key="1">
    <source>
        <dbReference type="ARBA" id="ARBA00004141"/>
    </source>
</evidence>
<evidence type="ECO:0000313" key="8">
    <source>
        <dbReference type="Proteomes" id="UP001337655"/>
    </source>
</evidence>
<feature type="transmembrane region" description="Helical" evidence="6">
    <location>
        <begin position="223"/>
        <end position="244"/>
    </location>
</feature>
<feature type="transmembrane region" description="Helical" evidence="6">
    <location>
        <begin position="194"/>
        <end position="214"/>
    </location>
</feature>
<name>A0AAV9PH82_9PEZI</name>
<dbReference type="RefSeq" id="XP_064660700.1">
    <property type="nucleotide sequence ID" value="XM_064800749.1"/>
</dbReference>
<comment type="caution">
    <text evidence="7">The sequence shown here is derived from an EMBL/GenBank/DDBJ whole genome shotgun (WGS) entry which is preliminary data.</text>
</comment>
<evidence type="ECO:0000256" key="3">
    <source>
        <dbReference type="ARBA" id="ARBA00022692"/>
    </source>
</evidence>
<comment type="subcellular location">
    <subcellularLocation>
        <location evidence="1">Membrane</location>
        <topology evidence="1">Multi-pass membrane protein</topology>
    </subcellularLocation>
</comment>
<keyword evidence="8" id="KW-1185">Reference proteome</keyword>
<feature type="transmembrane region" description="Helical" evidence="6">
    <location>
        <begin position="264"/>
        <end position="286"/>
    </location>
</feature>
<accession>A0AAV9PH82</accession>
<gene>
    <name evidence="7" type="ORF">LTR77_003492</name>
</gene>
<keyword evidence="3 6" id="KW-0812">Transmembrane</keyword>
<dbReference type="AlphaFoldDB" id="A0AAV9PH82"/>
<dbReference type="GO" id="GO:0022857">
    <property type="term" value="F:transmembrane transporter activity"/>
    <property type="evidence" value="ECO:0007669"/>
    <property type="project" value="InterPro"/>
</dbReference>
<evidence type="ECO:0000256" key="4">
    <source>
        <dbReference type="ARBA" id="ARBA00022989"/>
    </source>
</evidence>
<keyword evidence="5 6" id="KW-0472">Membrane</keyword>
<organism evidence="7 8">
    <name type="scientific">Saxophila tyrrhenica</name>
    <dbReference type="NCBI Taxonomy" id="1690608"/>
    <lineage>
        <taxon>Eukaryota</taxon>
        <taxon>Fungi</taxon>
        <taxon>Dikarya</taxon>
        <taxon>Ascomycota</taxon>
        <taxon>Pezizomycotina</taxon>
        <taxon>Dothideomycetes</taxon>
        <taxon>Dothideomycetidae</taxon>
        <taxon>Mycosphaerellales</taxon>
        <taxon>Extremaceae</taxon>
        <taxon>Saxophila</taxon>
    </lineage>
</organism>
<feature type="transmembrane region" description="Helical" evidence="6">
    <location>
        <begin position="150"/>
        <end position="174"/>
    </location>
</feature>
<evidence type="ECO:0008006" key="9">
    <source>
        <dbReference type="Google" id="ProtNLM"/>
    </source>
</evidence>
<dbReference type="PANTHER" id="PTHR45649:SF14">
    <property type="entry name" value="GABA PERMEASE"/>
    <property type="match status" value="1"/>
</dbReference>
<feature type="transmembrane region" description="Helical" evidence="6">
    <location>
        <begin position="346"/>
        <end position="371"/>
    </location>
</feature>
<proteinExistence type="predicted"/>
<dbReference type="PIRSF" id="PIRSF006060">
    <property type="entry name" value="AA_transporter"/>
    <property type="match status" value="1"/>
</dbReference>
<dbReference type="Proteomes" id="UP001337655">
    <property type="component" value="Unassembled WGS sequence"/>
</dbReference>
<feature type="transmembrane region" description="Helical" evidence="6">
    <location>
        <begin position="435"/>
        <end position="457"/>
    </location>
</feature>
<sequence length="522" mass="57426">MEKPLSTTNAPTVVELISHGEAVVTDKVGTEADIHDMLRMGKVQQMQRIFNLFPMVSFSIILMASWEIALGASVISIFNGGVAGTLYIYIVCWIGFLAVYSSMAEMGEQQGTDFWRSIPLGIPNCHEMPASNHAKTKQVSEFAPQQYQKILSYFVGWLSTLGWQIAVISTAFQAGVQIQGLLVLNYPDYVFERWHGTLLVIAVVSFGCLFNVFLAKQLPFMEVLFLIFHICGFFCVLIPLLVLGKKSPSKEVWTMFFDGGWDNQGVSTLVGILFGVIPLLGADAAAHMAEELTDASYTLPRAMMYSTLANGGLGLAMMIAYCYVVGDFLKGTLAYSTPTGFGYIQVFFNVTGSHAGASAMCAVVIIVIIFCSTTMMATTSRQLFAFARDRGMPFSSWLAHVNPRFQLPINAIVFSFFFSALLSLINIGSTVAFNIINSVGTVALMLSYMICISCLLWRKLTKQPLLPSKYPPGQGWFGIATNVFALCFLPIVFIFSFFPPYPEPALTLPWMNFAVVIFGNIG</sequence>
<dbReference type="GO" id="GO:0016020">
    <property type="term" value="C:membrane"/>
    <property type="evidence" value="ECO:0007669"/>
    <property type="project" value="UniProtKB-SubCell"/>
</dbReference>
<dbReference type="EMBL" id="JAVRRT010000005">
    <property type="protein sequence ID" value="KAK5171856.1"/>
    <property type="molecule type" value="Genomic_DNA"/>
</dbReference>
<dbReference type="PANTHER" id="PTHR45649">
    <property type="entry name" value="AMINO-ACID PERMEASE BAT1"/>
    <property type="match status" value="1"/>
</dbReference>
<feature type="transmembrane region" description="Helical" evidence="6">
    <location>
        <begin position="477"/>
        <end position="498"/>
    </location>
</feature>
<evidence type="ECO:0000313" key="7">
    <source>
        <dbReference type="EMBL" id="KAK5171856.1"/>
    </source>
</evidence>
<dbReference type="Pfam" id="PF13520">
    <property type="entry name" value="AA_permease_2"/>
    <property type="match status" value="1"/>
</dbReference>
<evidence type="ECO:0000256" key="2">
    <source>
        <dbReference type="ARBA" id="ARBA00022448"/>
    </source>
</evidence>